<feature type="domain" description="N-acetyltransferase" evidence="1">
    <location>
        <begin position="13"/>
        <end position="183"/>
    </location>
</feature>
<dbReference type="InterPro" id="IPR051531">
    <property type="entry name" value="N-acetyltransferase"/>
</dbReference>
<dbReference type="Pfam" id="PF13302">
    <property type="entry name" value="Acetyltransf_3"/>
    <property type="match status" value="1"/>
</dbReference>
<reference evidence="3" key="2">
    <citation type="journal article" date="2005" name="Arch. Biochem. Biophys.">
        <title>Structure and functions of the GNAT superfamily of acetyltransferases.</title>
        <authorList>
            <person name="Vetting M.W."/>
            <person name="S de Carvalho L.P."/>
            <person name="Yu M."/>
            <person name="Hegde S.S."/>
            <person name="Magnet S."/>
            <person name="Roderick S.L."/>
            <person name="Blanchard J.S."/>
        </authorList>
    </citation>
    <scope>NUCLEOTIDE SEQUENCE</scope>
</reference>
<sequence>MRPPPDSIETARATLRRPRPGDADAAFRHWAGDPEVFRYLGNRAHETSEQTRQQLDWDQARWFKKTAFVWLIVPRGETENVGMIELQPDAHPNDHRARLGFALARARWGQGLMSEAAGEVLRVALEQCGLWRIDAVCDVENPGSARVMEKIGMQREGRLARYIVHPNAGRAPRDVLLYARHRDHPGG</sequence>
<reference evidence="3" key="5">
    <citation type="submission" date="2025-08" db="UniProtKB">
        <authorList>
            <consortium name="RefSeq"/>
        </authorList>
    </citation>
    <scope>IDENTIFICATION</scope>
</reference>
<proteinExistence type="predicted"/>
<evidence type="ECO:0000313" key="3">
    <source>
        <dbReference type="RefSeq" id="WP_028312996.1"/>
    </source>
</evidence>
<reference evidence="3" key="3">
    <citation type="journal article" date="2016" name="Biochemistry">
        <title>Bacterial GCN5-Related N-Acetyltransferases: From Resistance to Regulation.</title>
        <authorList>
            <person name="Favrot L."/>
            <person name="Blanchard J.S."/>
            <person name="Vergnolle O."/>
        </authorList>
    </citation>
    <scope>NUCLEOTIDE SEQUENCE</scope>
</reference>
<dbReference type="PROSITE" id="PS51186">
    <property type="entry name" value="GNAT"/>
    <property type="match status" value="1"/>
</dbReference>
<dbReference type="EC" id="2.3.-.-" evidence="3"/>
<keyword evidence="2" id="KW-1185">Reference proteome</keyword>
<reference evidence="3" key="4">
    <citation type="journal article" date="2016" name="Int. J. Mol. Sci.">
        <title>Structure and Functional Diversity of GCN5-Related N-Acetyltransferases (GNAT).</title>
        <authorList>
            <person name="Salah Ud-Din A.I."/>
            <person name="Tikhomirova A."/>
            <person name="Roujeinikova A."/>
        </authorList>
    </citation>
    <scope>NUCLEOTIDE SEQUENCE</scope>
</reference>
<dbReference type="RefSeq" id="WP_028312996.1">
    <property type="nucleotide sequence ID" value="NZ_KI519499.1"/>
</dbReference>
<protein>
    <submittedName>
        <fullName evidence="3">GNAT family N-acetyltransferase</fullName>
        <ecNumber evidence="3">2.3.-.-</ecNumber>
    </submittedName>
</protein>
<dbReference type="GO" id="GO:0016747">
    <property type="term" value="F:acyltransferase activity, transferring groups other than amino-acyl groups"/>
    <property type="evidence" value="ECO:0007669"/>
    <property type="project" value="InterPro"/>
</dbReference>
<name>A0A8B6X708_9BURK</name>
<organism evidence="2 3">
    <name type="scientific">Derxia gummosa DSM 723</name>
    <dbReference type="NCBI Taxonomy" id="1121388"/>
    <lineage>
        <taxon>Bacteria</taxon>
        <taxon>Pseudomonadati</taxon>
        <taxon>Pseudomonadota</taxon>
        <taxon>Betaproteobacteria</taxon>
        <taxon>Burkholderiales</taxon>
        <taxon>Alcaligenaceae</taxon>
        <taxon>Derxia</taxon>
    </lineage>
</organism>
<dbReference type="PANTHER" id="PTHR43792">
    <property type="entry name" value="GNAT FAMILY, PUTATIVE (AFU_ORTHOLOGUE AFUA_3G00765)-RELATED-RELATED"/>
    <property type="match status" value="1"/>
</dbReference>
<dbReference type="InterPro" id="IPR000182">
    <property type="entry name" value="GNAT_dom"/>
</dbReference>
<evidence type="ECO:0000259" key="1">
    <source>
        <dbReference type="PROSITE" id="PS51186"/>
    </source>
</evidence>
<dbReference type="PANTHER" id="PTHR43792:SF1">
    <property type="entry name" value="N-ACETYLTRANSFERASE DOMAIN-CONTAINING PROTEIN"/>
    <property type="match status" value="1"/>
</dbReference>
<dbReference type="Proteomes" id="UP000675920">
    <property type="component" value="Unplaced"/>
</dbReference>
<dbReference type="Gene3D" id="3.40.630.30">
    <property type="match status" value="1"/>
</dbReference>
<dbReference type="SUPFAM" id="SSF55729">
    <property type="entry name" value="Acyl-CoA N-acyltransferases (Nat)"/>
    <property type="match status" value="1"/>
</dbReference>
<dbReference type="AlphaFoldDB" id="A0A8B6X708"/>
<reference evidence="3" key="1">
    <citation type="journal article" date="2000" name="Annu. Rev. Biophys. Biomol. Struct.">
        <title>GCN5-related N-acetyltransferases: a structural overview.</title>
        <authorList>
            <person name="Dyda F."/>
            <person name="Klein D.C."/>
            <person name="Hickman A.B."/>
        </authorList>
    </citation>
    <scope>NUCLEOTIDE SEQUENCE</scope>
</reference>
<accession>A0A8B6X708</accession>
<dbReference type="InterPro" id="IPR016181">
    <property type="entry name" value="Acyl_CoA_acyltransferase"/>
</dbReference>
<evidence type="ECO:0000313" key="2">
    <source>
        <dbReference type="Proteomes" id="UP000675920"/>
    </source>
</evidence>